<dbReference type="VEuPathDB" id="TriTrypDB:TEOVI_000719900"/>
<feature type="compositionally biased region" description="Polar residues" evidence="1">
    <location>
        <begin position="54"/>
        <end position="64"/>
    </location>
</feature>
<dbReference type="Pfam" id="PF02450">
    <property type="entry name" value="LCAT"/>
    <property type="match status" value="2"/>
</dbReference>
<keyword evidence="2" id="KW-0812">Transmembrane</keyword>
<dbReference type="SUPFAM" id="SSF53474">
    <property type="entry name" value="alpha/beta-Hydrolases"/>
    <property type="match status" value="1"/>
</dbReference>
<protein>
    <submittedName>
        <fullName evidence="3">Phospholipid:diacylglycerol acyltransferase-like protein</fullName>
    </submittedName>
</protein>
<dbReference type="RefSeq" id="XP_067077771.1">
    <property type="nucleotide sequence ID" value="XM_067221670.1"/>
</dbReference>
<dbReference type="Gene3D" id="3.40.50.1820">
    <property type="entry name" value="alpha/beta hydrolase"/>
    <property type="match status" value="1"/>
</dbReference>
<comment type="caution">
    <text evidence="3">The sequence shown here is derived from an EMBL/GenBank/DDBJ whole genome shotgun (WGS) entry which is preliminary data.</text>
</comment>
<proteinExistence type="predicted"/>
<evidence type="ECO:0000313" key="4">
    <source>
        <dbReference type="Proteomes" id="UP000195570"/>
    </source>
</evidence>
<dbReference type="EMBL" id="CZPT02000526">
    <property type="protein sequence ID" value="SCU66312.1"/>
    <property type="molecule type" value="Genomic_DNA"/>
</dbReference>
<feature type="region of interest" description="Disordered" evidence="1">
    <location>
        <begin position="1"/>
        <end position="69"/>
    </location>
</feature>
<feature type="compositionally biased region" description="Basic residues" evidence="1">
    <location>
        <begin position="1"/>
        <end position="13"/>
    </location>
</feature>
<keyword evidence="2" id="KW-1133">Transmembrane helix</keyword>
<keyword evidence="2" id="KW-0472">Membrane</keyword>
<feature type="compositionally biased region" description="Basic and acidic residues" evidence="1">
    <location>
        <begin position="43"/>
        <end position="53"/>
    </location>
</feature>
<evidence type="ECO:0000256" key="2">
    <source>
        <dbReference type="SAM" id="Phobius"/>
    </source>
</evidence>
<dbReference type="GO" id="GO:0008374">
    <property type="term" value="F:O-acyltransferase activity"/>
    <property type="evidence" value="ECO:0007669"/>
    <property type="project" value="InterPro"/>
</dbReference>
<dbReference type="InterPro" id="IPR029058">
    <property type="entry name" value="AB_hydrolase_fold"/>
</dbReference>
<keyword evidence="4" id="KW-1185">Reference proteome</keyword>
<feature type="compositionally biased region" description="Basic and acidic residues" evidence="1">
    <location>
        <begin position="17"/>
        <end position="27"/>
    </location>
</feature>
<dbReference type="PANTHER" id="PTHR11440">
    <property type="entry name" value="LECITHIN-CHOLESTEROL ACYLTRANSFERASE-RELATED"/>
    <property type="match status" value="1"/>
</dbReference>
<organism evidence="3 4">
    <name type="scientific">Trypanosoma equiperdum</name>
    <dbReference type="NCBI Taxonomy" id="5694"/>
    <lineage>
        <taxon>Eukaryota</taxon>
        <taxon>Discoba</taxon>
        <taxon>Euglenozoa</taxon>
        <taxon>Kinetoplastea</taxon>
        <taxon>Metakinetoplastina</taxon>
        <taxon>Trypanosomatida</taxon>
        <taxon>Trypanosomatidae</taxon>
        <taxon>Trypanosoma</taxon>
    </lineage>
</organism>
<feature type="transmembrane region" description="Helical" evidence="2">
    <location>
        <begin position="143"/>
        <end position="160"/>
    </location>
</feature>
<accession>A0A1G4I399</accession>
<dbReference type="AlphaFoldDB" id="A0A1G4I399"/>
<gene>
    <name evidence="3" type="ORF">TEOVI_000719900</name>
</gene>
<evidence type="ECO:0000256" key="1">
    <source>
        <dbReference type="SAM" id="MobiDB-lite"/>
    </source>
</evidence>
<dbReference type="GO" id="GO:0006629">
    <property type="term" value="P:lipid metabolic process"/>
    <property type="evidence" value="ECO:0007669"/>
    <property type="project" value="InterPro"/>
</dbReference>
<name>A0A1G4I399_TRYEQ</name>
<sequence length="639" mass="71346">MTYKHMANHRAAKNNKNGKEKSHKDEPATVGTADASPVSPHMGRSDGVEESPMRHTSQSNNTDNNMRKDVTRSPNGCGCDEGSEIAWKCQSQVERALAMFLFKGTARSSPADDVPVLWDVGCDALVAAKRPVMYLIDFFTRRRVMFVFLVIAVLLGYHNFQEEISSLTDSFVVADADRPGVRFLQNHTMRRKHPVMIIPGFISTALEVWQDVVECTTSQAYSSRFRQRMFGPSMLFLLATDPACYMKLFSLDKGTGFDPPGVKIRPDMGFGAADFFMPGYWVWAKIFVNLADIGYDPQSMGISSYDWRLSPRGIHRRDGYYYHLKNYLMYLYHKNEERVVIVSHSYGSLVVVDFLRWADEHEAGWTNKHVANWINIGGTTMGVSKTVSALLSGEAKDTLALPGTARAILENYFSRNLRTETFRTWSCQAAMLPSGCEGVHPQILRLHNGTVLPPKEAIRLLTRRLNESGHVAVVKQAREVLGRFGKRPNLPKAPNTTVFCLYGVDRKTEIGYVLGEDEAVDDTYNEGEHIVNGVINGDGDGTVPLLSLGYMCRAKNGWKRDVGRVITREHKHSSGSSMNLRGGSSSGDHVDILGNHELVWTILKVVSGNAEEGELSDRIYSNIDEKIEQSGDCLLMEGQ</sequence>
<dbReference type="InterPro" id="IPR003386">
    <property type="entry name" value="LACT/PDAT_acylTrfase"/>
</dbReference>
<dbReference type="Proteomes" id="UP000195570">
    <property type="component" value="Unassembled WGS sequence"/>
</dbReference>
<evidence type="ECO:0000313" key="3">
    <source>
        <dbReference type="EMBL" id="SCU66312.1"/>
    </source>
</evidence>
<reference evidence="3" key="1">
    <citation type="submission" date="2016-09" db="EMBL/GenBank/DDBJ databases">
        <authorList>
            <person name="Hebert L."/>
            <person name="Moumen B."/>
        </authorList>
    </citation>
    <scope>NUCLEOTIDE SEQUENCE [LARGE SCALE GENOMIC DNA]</scope>
    <source>
        <strain evidence="3">OVI</strain>
    </source>
</reference>
<dbReference type="GeneID" id="92381133"/>